<dbReference type="Gene3D" id="2.120.10.80">
    <property type="entry name" value="Kelch-type beta propeller"/>
    <property type="match status" value="2"/>
</dbReference>
<sequence>MSGRRRTDHESRSTMSTTPRLPRSAPLRRTILSWFHRLRQPAACFLALIFLSFASCSIGRADSPLPDSGTWTTAAPAPTERTEVAAAALDGRIYVVGGFEAPALGNLLNLSISEKVEVYDPQTDRWTSKAPLPVGLHHAGLAAVGRHLYVVGGYTRSGLSVWKPVASLYRYDPQEDRWSEGTPMPTPRGALALAVVNGRILAIGGYNGDINVPAVEEYDPQADRWATKAPLPDPRDHLAAATDGRFVYVIGGRLNGSYSRNVALVHQYDPEADRWTRRADLPTARSGITAAVLAGRIYVFGGEAPAGTFTTTEAYQPGSDKWQTMAPMPTGRHGLGSAVVGDRIFVIAGGPKPGGSFSNANEVFVPPRDGPGTKTSQKASPAHVGSVMAVLATLSEAEVLPPEGTTEANRVIKSLIQFQSAMMKSPDSQVQTFFATAVERKFGAEGRTLLEAARRKGWTSEVLEAVAEFARGPVQWDQARLDEGWRTYNVTQSDLLLLAGLFTEARTRFTAKRQNIHDVFASKRRSMPGAGQSAPVPDETVM</sequence>
<keyword evidence="3" id="KW-1185">Reference proteome</keyword>
<dbReference type="AlphaFoldDB" id="A0AA86MZX5"/>
<dbReference type="Pfam" id="PF01344">
    <property type="entry name" value="Kelch_1"/>
    <property type="match status" value="1"/>
</dbReference>
<dbReference type="Proteomes" id="UP001179121">
    <property type="component" value="Chromosome"/>
</dbReference>
<name>A0AA86MZX5_9BACT</name>
<dbReference type="EMBL" id="OX365700">
    <property type="protein sequence ID" value="CAI4032001.1"/>
    <property type="molecule type" value="Genomic_DNA"/>
</dbReference>
<dbReference type="InterPro" id="IPR006652">
    <property type="entry name" value="Kelch_1"/>
</dbReference>
<dbReference type="SMART" id="SM00612">
    <property type="entry name" value="Kelch"/>
    <property type="match status" value="5"/>
</dbReference>
<proteinExistence type="predicted"/>
<dbReference type="KEGG" id="nti:DNFV4_02425"/>
<protein>
    <submittedName>
        <fullName evidence="2">Uncharacterized protein</fullName>
    </submittedName>
</protein>
<dbReference type="SUPFAM" id="SSF117281">
    <property type="entry name" value="Kelch motif"/>
    <property type="match status" value="1"/>
</dbReference>
<feature type="region of interest" description="Disordered" evidence="1">
    <location>
        <begin position="1"/>
        <end position="22"/>
    </location>
</feature>
<dbReference type="InterPro" id="IPR015915">
    <property type="entry name" value="Kelch-typ_b-propeller"/>
</dbReference>
<evidence type="ECO:0000313" key="2">
    <source>
        <dbReference type="EMBL" id="CAI4032001.1"/>
    </source>
</evidence>
<feature type="compositionally biased region" description="Basic and acidic residues" evidence="1">
    <location>
        <begin position="1"/>
        <end position="12"/>
    </location>
</feature>
<accession>A0AA86MZX5</accession>
<evidence type="ECO:0000313" key="3">
    <source>
        <dbReference type="Proteomes" id="UP001179121"/>
    </source>
</evidence>
<gene>
    <name evidence="2" type="ORF">DNFV4_02425</name>
</gene>
<dbReference type="PANTHER" id="PTHR45632">
    <property type="entry name" value="LD33804P"/>
    <property type="match status" value="1"/>
</dbReference>
<reference evidence="2" key="1">
    <citation type="submission" date="2022-10" db="EMBL/GenBank/DDBJ databases">
        <authorList>
            <person name="Koch H."/>
        </authorList>
    </citation>
    <scope>NUCLEOTIDE SEQUENCE</scope>
    <source>
        <strain evidence="2">DNF</strain>
    </source>
</reference>
<dbReference type="Pfam" id="PF24681">
    <property type="entry name" value="Kelch_KLHDC2_KLHL20_DRC7"/>
    <property type="match status" value="1"/>
</dbReference>
<feature type="region of interest" description="Disordered" evidence="1">
    <location>
        <begin position="522"/>
        <end position="542"/>
    </location>
</feature>
<organism evidence="2 3">
    <name type="scientific">Nitrospira tepida</name>
    <dbReference type="NCBI Taxonomy" id="2973512"/>
    <lineage>
        <taxon>Bacteria</taxon>
        <taxon>Pseudomonadati</taxon>
        <taxon>Nitrospirota</taxon>
        <taxon>Nitrospiria</taxon>
        <taxon>Nitrospirales</taxon>
        <taxon>Nitrospiraceae</taxon>
        <taxon>Nitrospira</taxon>
    </lineage>
</organism>
<evidence type="ECO:0000256" key="1">
    <source>
        <dbReference type="SAM" id="MobiDB-lite"/>
    </source>
</evidence>